<dbReference type="AlphaFoldDB" id="A0AAD8RNK7"/>
<evidence type="ECO:0000313" key="9">
    <source>
        <dbReference type="Proteomes" id="UP001231189"/>
    </source>
</evidence>
<dbReference type="GO" id="GO:0003824">
    <property type="term" value="F:catalytic activity"/>
    <property type="evidence" value="ECO:0007669"/>
    <property type="project" value="UniProtKB-KW"/>
</dbReference>
<dbReference type="Pfam" id="PF17919">
    <property type="entry name" value="RT_RNaseH_2"/>
    <property type="match status" value="1"/>
</dbReference>
<name>A0AAD8RNK7_LOLMU</name>
<dbReference type="FunFam" id="3.30.70.270:FF:000020">
    <property type="entry name" value="Transposon Tf2-6 polyprotein-like Protein"/>
    <property type="match status" value="1"/>
</dbReference>
<dbReference type="PANTHER" id="PTHR37984:SF5">
    <property type="entry name" value="PROTEIN NYNRIN-LIKE"/>
    <property type="match status" value="1"/>
</dbReference>
<keyword evidence="5" id="KW-0511">Multifunctional enzyme</keyword>
<dbReference type="SUPFAM" id="SSF101941">
    <property type="entry name" value="NAC domain"/>
    <property type="match status" value="1"/>
</dbReference>
<reference evidence="8" key="1">
    <citation type="submission" date="2023-07" db="EMBL/GenBank/DDBJ databases">
        <title>A chromosome-level genome assembly of Lolium multiflorum.</title>
        <authorList>
            <person name="Chen Y."/>
            <person name="Copetti D."/>
            <person name="Kolliker R."/>
            <person name="Studer B."/>
        </authorList>
    </citation>
    <scope>NUCLEOTIDE SEQUENCE</scope>
    <source>
        <strain evidence="8">02402/16</strain>
        <tissue evidence="8">Leaf</tissue>
    </source>
</reference>
<dbReference type="InterPro" id="IPR036093">
    <property type="entry name" value="NAC_dom_sf"/>
</dbReference>
<dbReference type="Pfam" id="PF02365">
    <property type="entry name" value="NAM"/>
    <property type="match status" value="1"/>
</dbReference>
<evidence type="ECO:0000256" key="1">
    <source>
        <dbReference type="ARBA" id="ARBA00023015"/>
    </source>
</evidence>
<protein>
    <recommendedName>
        <fullName evidence="7">NAC domain-containing protein</fullName>
    </recommendedName>
</protein>
<dbReference type="PANTHER" id="PTHR37984">
    <property type="entry name" value="PROTEIN CBG26694"/>
    <property type="match status" value="1"/>
</dbReference>
<feature type="region of interest" description="Disordered" evidence="6">
    <location>
        <begin position="444"/>
        <end position="499"/>
    </location>
</feature>
<evidence type="ECO:0000313" key="8">
    <source>
        <dbReference type="EMBL" id="KAK1627026.1"/>
    </source>
</evidence>
<evidence type="ECO:0000256" key="2">
    <source>
        <dbReference type="ARBA" id="ARBA00023125"/>
    </source>
</evidence>
<evidence type="ECO:0000256" key="5">
    <source>
        <dbReference type="ARBA" id="ARBA00023268"/>
    </source>
</evidence>
<dbReference type="Proteomes" id="UP001231189">
    <property type="component" value="Unassembled WGS sequence"/>
</dbReference>
<dbReference type="GO" id="GO:0006355">
    <property type="term" value="P:regulation of DNA-templated transcription"/>
    <property type="evidence" value="ECO:0007669"/>
    <property type="project" value="InterPro"/>
</dbReference>
<keyword evidence="2" id="KW-0238">DNA-binding</keyword>
<dbReference type="InterPro" id="IPR043502">
    <property type="entry name" value="DNA/RNA_pol_sf"/>
</dbReference>
<dbReference type="InterPro" id="IPR050951">
    <property type="entry name" value="Retrovirus_Pol_polyprotein"/>
</dbReference>
<evidence type="ECO:0000256" key="6">
    <source>
        <dbReference type="SAM" id="MobiDB-lite"/>
    </source>
</evidence>
<feature type="compositionally biased region" description="Low complexity" evidence="6">
    <location>
        <begin position="460"/>
        <end position="480"/>
    </location>
</feature>
<feature type="domain" description="NAC" evidence="7">
    <location>
        <begin position="200"/>
        <end position="369"/>
    </location>
</feature>
<dbReference type="Gene3D" id="2.170.150.80">
    <property type="entry name" value="NAC domain"/>
    <property type="match status" value="1"/>
</dbReference>
<keyword evidence="1" id="KW-0805">Transcription regulation</keyword>
<dbReference type="CDD" id="cd01647">
    <property type="entry name" value="RT_LTR"/>
    <property type="match status" value="1"/>
</dbReference>
<keyword evidence="9" id="KW-1185">Reference proteome</keyword>
<dbReference type="EMBL" id="JAUUTY010000005">
    <property type="protein sequence ID" value="KAK1627026.1"/>
    <property type="molecule type" value="Genomic_DNA"/>
</dbReference>
<feature type="region of interest" description="Disordered" evidence="6">
    <location>
        <begin position="191"/>
        <end position="210"/>
    </location>
</feature>
<dbReference type="SUPFAM" id="SSF56672">
    <property type="entry name" value="DNA/RNA polymerases"/>
    <property type="match status" value="1"/>
</dbReference>
<dbReference type="InterPro" id="IPR043128">
    <property type="entry name" value="Rev_trsase/Diguanyl_cyclase"/>
</dbReference>
<keyword evidence="3" id="KW-0804">Transcription</keyword>
<gene>
    <name evidence="8" type="ORF">QYE76_001341</name>
</gene>
<dbReference type="InterPro" id="IPR003441">
    <property type="entry name" value="NAC-dom"/>
</dbReference>
<organism evidence="8 9">
    <name type="scientific">Lolium multiflorum</name>
    <name type="common">Italian ryegrass</name>
    <name type="synonym">Lolium perenne subsp. multiflorum</name>
    <dbReference type="NCBI Taxonomy" id="4521"/>
    <lineage>
        <taxon>Eukaryota</taxon>
        <taxon>Viridiplantae</taxon>
        <taxon>Streptophyta</taxon>
        <taxon>Embryophyta</taxon>
        <taxon>Tracheophyta</taxon>
        <taxon>Spermatophyta</taxon>
        <taxon>Magnoliopsida</taxon>
        <taxon>Liliopsida</taxon>
        <taxon>Poales</taxon>
        <taxon>Poaceae</taxon>
        <taxon>BOP clade</taxon>
        <taxon>Pooideae</taxon>
        <taxon>Poodae</taxon>
        <taxon>Poeae</taxon>
        <taxon>Poeae Chloroplast Group 2 (Poeae type)</taxon>
        <taxon>Loliodinae</taxon>
        <taxon>Loliinae</taxon>
        <taxon>Lolium</taxon>
    </lineage>
</organism>
<evidence type="ECO:0000256" key="4">
    <source>
        <dbReference type="ARBA" id="ARBA00023242"/>
    </source>
</evidence>
<comment type="caution">
    <text evidence="8">The sequence shown here is derived from an EMBL/GenBank/DDBJ whole genome shotgun (WGS) entry which is preliminary data.</text>
</comment>
<dbReference type="GO" id="GO:0003677">
    <property type="term" value="F:DNA binding"/>
    <property type="evidence" value="ECO:0007669"/>
    <property type="project" value="UniProtKB-KW"/>
</dbReference>
<evidence type="ECO:0000256" key="3">
    <source>
        <dbReference type="ARBA" id="ARBA00023163"/>
    </source>
</evidence>
<dbReference type="InterPro" id="IPR000477">
    <property type="entry name" value="RT_dom"/>
</dbReference>
<dbReference type="Gene3D" id="3.30.70.270">
    <property type="match status" value="2"/>
</dbReference>
<proteinExistence type="predicted"/>
<dbReference type="InterPro" id="IPR041577">
    <property type="entry name" value="RT_RNaseH_2"/>
</dbReference>
<dbReference type="Pfam" id="PF00078">
    <property type="entry name" value="RVT_1"/>
    <property type="match status" value="1"/>
</dbReference>
<keyword evidence="4" id="KW-0539">Nucleus</keyword>
<accession>A0AAD8RNK7</accession>
<dbReference type="PROSITE" id="PS51005">
    <property type="entry name" value="NAC"/>
    <property type="match status" value="1"/>
</dbReference>
<evidence type="ECO:0000259" key="7">
    <source>
        <dbReference type="PROSITE" id="PS51005"/>
    </source>
</evidence>
<sequence length="965" mass="106084">MLPAVLKSYFGASQPIEDDIWLNQIRRVMATRNLLLCAVAMEWPWESSLELENLVSTPIDAGLPFHCPSPDLPPFQPSHMNIDQLQSQHGDLLFSAVAMESESSFELDNLVSTPIDAGFPFHSPSPDLPPVQPSHMNIDQLQSQQGDLRPSIAAMELEVEPSLDVDAEFPLPSLSEPPPVQPSHRNIGDQLKSAAAQSREPLEPSSNPTDLELVENLRPVLRAAWQSLGESLSVCRLGLRNVVVNAGLPLLNPSELPGIKAGEKYFYLTDNHQVSRHFVGDLQIPNGFWRQNSLGSPVIDNSFRDLRIVGFKKTYKFFIWKDPLQCTKGVETNWTMDVYSVMTKAYREIHPILAIPHHRFHTRFKLSRREAAMADLSPDARSIYDLLHGEIEGLLEQKLSGFAESIVKSVNTKFEAATANLDTRLDARLDDLRDELSFSNVGGLHSGAARADPPPPPTLPAAAPSSSAAAASSSTQGARAGMNSGPDGLGVDTSSRGKGYDLYVPPPARGMRPDPAATTVARTIVPPSSFDTADVFGSGPRVEFPSTLLLNSRGLLLVGLKLPVVISLVLPGRNSVSMLCRAILSEEPMPIPAQSAMNETLAPVLRKCAIVFFDDILIYSRTLDDHVQHLRLVLQILQNDQWQVKLSKCAFAQERIAYLGHIISAEGVATDDTKIAAISKWSVPTTAKEIRSFLGITGYYRKFIRHYGVISKPLTNLLRKGTLFVWTAIEEEAFQTLKQALISAPVLALPDFNKEFVIETDASDKGLGAVLMQAGHPLAYPVWLRDIADSYKHDDKAQEILQKLAVAPKGELGSYTLFQGLIKAKAERVPYPGLLQPLKVPQGVWQTVTMDFIEGLPQSGSHNSILVFVDAFTKFLSKFCRSGWFRVDMTLSLKSRVTRTPPSLALLQMRRLGGTLVCRRGLPTANPSAAAARLLRGSGGRPHLRRGWGKLAVDMPQRRGTLFQL</sequence>